<dbReference type="OrthoDB" id="395856at2"/>
<accession>A0A2N0B9Q8</accession>
<proteinExistence type="predicted"/>
<dbReference type="AlphaFoldDB" id="A0A2N0B9Q8"/>
<evidence type="ECO:0000259" key="1">
    <source>
        <dbReference type="Pfam" id="PF03372"/>
    </source>
</evidence>
<reference evidence="2 4" key="2">
    <citation type="journal article" date="2018" name="Microb. Genom.">
        <title>Deciphering the unexplored Leptospira diversity from soils uncovers genomic evolution to virulence.</title>
        <authorList>
            <person name="Thibeaux R."/>
            <person name="Iraola G."/>
            <person name="Ferres I."/>
            <person name="Bierque E."/>
            <person name="Girault D."/>
            <person name="Soupe-Gilbert M.E."/>
            <person name="Picardeau M."/>
            <person name="Goarant C."/>
        </authorList>
    </citation>
    <scope>NUCLEOTIDE SEQUENCE [LARGE SCALE GENOMIC DNA]</scope>
    <source>
        <strain evidence="2 4">ATI7-C-A5</strain>
    </source>
</reference>
<reference evidence="3" key="1">
    <citation type="submission" date="2017-07" db="EMBL/GenBank/DDBJ databases">
        <title>Leptospira spp. isolated from tropical soils.</title>
        <authorList>
            <person name="Thibeaux R."/>
            <person name="Iraola G."/>
            <person name="Ferres I."/>
            <person name="Bierque E."/>
            <person name="Girault D."/>
            <person name="Soupe-Gilbert M.-E."/>
            <person name="Picardeau M."/>
            <person name="Goarant C."/>
        </authorList>
    </citation>
    <scope>NUCLEOTIDE SEQUENCE [LARGE SCALE GENOMIC DNA]</scope>
    <source>
        <strain evidence="3">ATI7-C-A5</strain>
    </source>
</reference>
<dbReference type="EMBL" id="NPEF01000073">
    <property type="protein sequence ID" value="PJZ93246.1"/>
    <property type="molecule type" value="Genomic_DNA"/>
</dbReference>
<evidence type="ECO:0000313" key="4">
    <source>
        <dbReference type="Proteomes" id="UP000232122"/>
    </source>
</evidence>
<dbReference type="GO" id="GO:0004519">
    <property type="term" value="F:endonuclease activity"/>
    <property type="evidence" value="ECO:0007669"/>
    <property type="project" value="UniProtKB-KW"/>
</dbReference>
<dbReference type="SUPFAM" id="SSF56219">
    <property type="entry name" value="DNase I-like"/>
    <property type="match status" value="1"/>
</dbReference>
<dbReference type="Pfam" id="PF03372">
    <property type="entry name" value="Exo_endo_phos"/>
    <property type="match status" value="1"/>
</dbReference>
<dbReference type="Gene3D" id="3.60.10.10">
    <property type="entry name" value="Endonuclease/exonuclease/phosphatase"/>
    <property type="match status" value="1"/>
</dbReference>
<organism evidence="3">
    <name type="scientific">Leptospira ellisii</name>
    <dbReference type="NCBI Taxonomy" id="2023197"/>
    <lineage>
        <taxon>Bacteria</taxon>
        <taxon>Pseudomonadati</taxon>
        <taxon>Spirochaetota</taxon>
        <taxon>Spirochaetia</taxon>
        <taxon>Leptospirales</taxon>
        <taxon>Leptospiraceae</taxon>
        <taxon>Leptospira</taxon>
    </lineage>
</organism>
<dbReference type="Proteomes" id="UP000232122">
    <property type="component" value="Unassembled WGS sequence"/>
</dbReference>
<keyword evidence="2" id="KW-0378">Hydrolase</keyword>
<evidence type="ECO:0000313" key="3">
    <source>
        <dbReference type="EMBL" id="PJZ93246.1"/>
    </source>
</evidence>
<reference evidence="2" key="3">
    <citation type="submission" date="2023-10" db="EMBL/GenBank/DDBJ databases">
        <authorList>
            <person name="Picardeau M."/>
            <person name="Thibeaux R."/>
        </authorList>
    </citation>
    <scope>NUCLEOTIDE SEQUENCE</scope>
    <source>
        <strain evidence="2">ATI7-C-A5</strain>
    </source>
</reference>
<dbReference type="RefSeq" id="WP_100764964.1">
    <property type="nucleotide sequence ID" value="NZ_NPEF02000002.1"/>
</dbReference>
<comment type="caution">
    <text evidence="3">The sequence shown here is derived from an EMBL/GenBank/DDBJ whole genome shotgun (WGS) entry which is preliminary data.</text>
</comment>
<dbReference type="InterPro" id="IPR005135">
    <property type="entry name" value="Endo/exonuclease/phosphatase"/>
</dbReference>
<name>A0A2N0B9Q8_9LEPT</name>
<keyword evidence="4" id="KW-1185">Reference proteome</keyword>
<dbReference type="InterPro" id="IPR036691">
    <property type="entry name" value="Endo/exonu/phosph_ase_sf"/>
</dbReference>
<evidence type="ECO:0000313" key="2">
    <source>
        <dbReference type="EMBL" id="MDV6234503.1"/>
    </source>
</evidence>
<sequence length="271" mass="31121">MPFFALLLKQEPLKAQELKLKLASFNAMFLYDEIGDDKAFPRGRIPRKEIDFQKIRTHLQTIDPDWIALQEVENETAVQKILPNSYDCKVTRTSGYDQEIGICWKKRFRPVLVSELSELAVHPGARKGLEVAFIVENRRISLLNIHLKAGSDERSARIRTEQLRVLNGILRDKKDFFLLGDFNIPLAKDSYSWKLLSEGVGLKNPGRYTKPKCWGRKNLIDFILTDLQIPKNSFESIPFPEDDGKFDGKPLTEKTLSDHCPVVLRYTTSAE</sequence>
<gene>
    <name evidence="2" type="ORF">CH379_002540</name>
    <name evidence="3" type="ORF">CH379_08855</name>
</gene>
<keyword evidence="2" id="KW-0540">Nuclease</keyword>
<dbReference type="EMBL" id="NPEF02000002">
    <property type="protein sequence ID" value="MDV6234503.1"/>
    <property type="molecule type" value="Genomic_DNA"/>
</dbReference>
<keyword evidence="2" id="KW-0255">Endonuclease</keyword>
<feature type="domain" description="Endonuclease/exonuclease/phosphatase" evidence="1">
    <location>
        <begin position="50"/>
        <end position="259"/>
    </location>
</feature>
<protein>
    <submittedName>
        <fullName evidence="2">Endonuclease/exonuclease/phosphatase family protein</fullName>
    </submittedName>
</protein>